<sequence length="293" mass="31519">MSSCRRVLGLSAEHALLLLRNGANRSVNHAAAEAASGLRSMTTVPPTLRGMKTPQGLLQPRRYFRASSSSSQNFNNDNDTTTPTPPATQLPHQFRNLMRRLTHSVVVCTSTNSSATLASQPCAMTMSSFTSLALHPSPAVSFNVATPSRTLDAIASSRLFNIHVLVADASGAKVANWCRQGNAGTLQLFARLRDECQCEVTVGNDDAHPALLQGPGVLHVLKCRLLDEPSGGLVKVRNHVIVLGEVLEILDGGHGGSSSPQEEGRKDMGLSYADRKYRHPGKSISYQTPEEEK</sequence>
<feature type="compositionally biased region" description="Polar residues" evidence="2">
    <location>
        <begin position="284"/>
        <end position="293"/>
    </location>
</feature>
<evidence type="ECO:0000259" key="3">
    <source>
        <dbReference type="SMART" id="SM00903"/>
    </source>
</evidence>
<dbReference type="InterPro" id="IPR002563">
    <property type="entry name" value="Flavin_Rdtase-like_dom"/>
</dbReference>
<protein>
    <submittedName>
        <fullName evidence="4">Flavin reductase like domain-containing protein</fullName>
    </submittedName>
</protein>
<feature type="compositionally biased region" description="Low complexity" evidence="2">
    <location>
        <begin position="67"/>
        <end position="82"/>
    </location>
</feature>
<evidence type="ECO:0000313" key="4">
    <source>
        <dbReference type="EMBL" id="KAK3325352.1"/>
    </source>
</evidence>
<evidence type="ECO:0000256" key="2">
    <source>
        <dbReference type="SAM" id="MobiDB-lite"/>
    </source>
</evidence>
<accession>A0AAE0MAH1</accession>
<name>A0AAE0MAH1_9PEZI</name>
<evidence type="ECO:0000256" key="1">
    <source>
        <dbReference type="ARBA" id="ARBA00023002"/>
    </source>
</evidence>
<feature type="region of interest" description="Disordered" evidence="2">
    <location>
        <begin position="67"/>
        <end position="89"/>
    </location>
</feature>
<reference evidence="4" key="2">
    <citation type="submission" date="2023-06" db="EMBL/GenBank/DDBJ databases">
        <authorList>
            <consortium name="Lawrence Berkeley National Laboratory"/>
            <person name="Haridas S."/>
            <person name="Hensen N."/>
            <person name="Bonometti L."/>
            <person name="Westerberg I."/>
            <person name="Brannstrom I.O."/>
            <person name="Guillou S."/>
            <person name="Cros-Aarteil S."/>
            <person name="Calhoun S."/>
            <person name="Kuo A."/>
            <person name="Mondo S."/>
            <person name="Pangilinan J."/>
            <person name="Riley R."/>
            <person name="Labutti K."/>
            <person name="Andreopoulos B."/>
            <person name="Lipzen A."/>
            <person name="Chen C."/>
            <person name="Yanf M."/>
            <person name="Daum C."/>
            <person name="Ng V."/>
            <person name="Clum A."/>
            <person name="Steindorff A."/>
            <person name="Ohm R."/>
            <person name="Martin F."/>
            <person name="Silar P."/>
            <person name="Natvig D."/>
            <person name="Lalanne C."/>
            <person name="Gautier V."/>
            <person name="Ament-Velasquez S.L."/>
            <person name="Kruys A."/>
            <person name="Hutchinson M.I."/>
            <person name="Powell A.J."/>
            <person name="Barry K."/>
            <person name="Miller A.N."/>
            <person name="Grigoriev I.V."/>
            <person name="Debuchy R."/>
            <person name="Gladieux P."/>
            <person name="Thoren M.H."/>
            <person name="Johannesson H."/>
        </authorList>
    </citation>
    <scope>NUCLEOTIDE SEQUENCE</scope>
    <source>
        <strain evidence="4">CBS 118394</strain>
    </source>
</reference>
<evidence type="ECO:0000313" key="5">
    <source>
        <dbReference type="Proteomes" id="UP001283341"/>
    </source>
</evidence>
<organism evidence="4 5">
    <name type="scientific">Apodospora peruviana</name>
    <dbReference type="NCBI Taxonomy" id="516989"/>
    <lineage>
        <taxon>Eukaryota</taxon>
        <taxon>Fungi</taxon>
        <taxon>Dikarya</taxon>
        <taxon>Ascomycota</taxon>
        <taxon>Pezizomycotina</taxon>
        <taxon>Sordariomycetes</taxon>
        <taxon>Sordariomycetidae</taxon>
        <taxon>Sordariales</taxon>
        <taxon>Lasiosphaeriaceae</taxon>
        <taxon>Apodospora</taxon>
    </lineage>
</organism>
<dbReference type="InterPro" id="IPR012349">
    <property type="entry name" value="Split_barrel_FMN-bd"/>
</dbReference>
<proteinExistence type="predicted"/>
<dbReference type="SUPFAM" id="SSF50475">
    <property type="entry name" value="FMN-binding split barrel"/>
    <property type="match status" value="1"/>
</dbReference>
<keyword evidence="5" id="KW-1185">Reference proteome</keyword>
<feature type="domain" description="Flavin reductase like" evidence="3">
    <location>
        <begin position="98"/>
        <end position="279"/>
    </location>
</feature>
<dbReference type="PANTHER" id="PTHR30466:SF1">
    <property type="entry name" value="FMN REDUCTASE (NADH) RUTF"/>
    <property type="match status" value="1"/>
</dbReference>
<dbReference type="Pfam" id="PF01613">
    <property type="entry name" value="Flavin_Reduct"/>
    <property type="match status" value="1"/>
</dbReference>
<dbReference type="Proteomes" id="UP001283341">
    <property type="component" value="Unassembled WGS sequence"/>
</dbReference>
<dbReference type="GO" id="GO:0042602">
    <property type="term" value="F:riboflavin reductase (NADPH) activity"/>
    <property type="evidence" value="ECO:0007669"/>
    <property type="project" value="TreeGrafter"/>
</dbReference>
<reference evidence="4" key="1">
    <citation type="journal article" date="2023" name="Mol. Phylogenet. Evol.">
        <title>Genome-scale phylogeny and comparative genomics of the fungal order Sordariales.</title>
        <authorList>
            <person name="Hensen N."/>
            <person name="Bonometti L."/>
            <person name="Westerberg I."/>
            <person name="Brannstrom I.O."/>
            <person name="Guillou S."/>
            <person name="Cros-Aarteil S."/>
            <person name="Calhoun S."/>
            <person name="Haridas S."/>
            <person name="Kuo A."/>
            <person name="Mondo S."/>
            <person name="Pangilinan J."/>
            <person name="Riley R."/>
            <person name="LaButti K."/>
            <person name="Andreopoulos B."/>
            <person name="Lipzen A."/>
            <person name="Chen C."/>
            <person name="Yan M."/>
            <person name="Daum C."/>
            <person name="Ng V."/>
            <person name="Clum A."/>
            <person name="Steindorff A."/>
            <person name="Ohm R.A."/>
            <person name="Martin F."/>
            <person name="Silar P."/>
            <person name="Natvig D.O."/>
            <person name="Lalanne C."/>
            <person name="Gautier V."/>
            <person name="Ament-Velasquez S.L."/>
            <person name="Kruys A."/>
            <person name="Hutchinson M.I."/>
            <person name="Powell A.J."/>
            <person name="Barry K."/>
            <person name="Miller A.N."/>
            <person name="Grigoriev I.V."/>
            <person name="Debuchy R."/>
            <person name="Gladieux P."/>
            <person name="Hiltunen Thoren M."/>
            <person name="Johannesson H."/>
        </authorList>
    </citation>
    <scope>NUCLEOTIDE SEQUENCE</scope>
    <source>
        <strain evidence="4">CBS 118394</strain>
    </source>
</reference>
<keyword evidence="1" id="KW-0560">Oxidoreductase</keyword>
<dbReference type="EMBL" id="JAUEDM010000002">
    <property type="protein sequence ID" value="KAK3325352.1"/>
    <property type="molecule type" value="Genomic_DNA"/>
</dbReference>
<dbReference type="GO" id="GO:0010181">
    <property type="term" value="F:FMN binding"/>
    <property type="evidence" value="ECO:0007669"/>
    <property type="project" value="InterPro"/>
</dbReference>
<dbReference type="Gene3D" id="2.30.110.10">
    <property type="entry name" value="Electron Transport, Fmn-binding Protein, Chain A"/>
    <property type="match status" value="1"/>
</dbReference>
<dbReference type="InterPro" id="IPR050268">
    <property type="entry name" value="NADH-dep_flavin_reductase"/>
</dbReference>
<dbReference type="PANTHER" id="PTHR30466">
    <property type="entry name" value="FLAVIN REDUCTASE"/>
    <property type="match status" value="1"/>
</dbReference>
<gene>
    <name evidence="4" type="ORF">B0H66DRAFT_599516</name>
</gene>
<dbReference type="AlphaFoldDB" id="A0AAE0MAH1"/>
<feature type="region of interest" description="Disordered" evidence="2">
    <location>
        <begin position="253"/>
        <end position="293"/>
    </location>
</feature>
<dbReference type="SMART" id="SM00903">
    <property type="entry name" value="Flavin_Reduct"/>
    <property type="match status" value="1"/>
</dbReference>
<comment type="caution">
    <text evidence="4">The sequence shown here is derived from an EMBL/GenBank/DDBJ whole genome shotgun (WGS) entry which is preliminary data.</text>
</comment>